<dbReference type="GeneID" id="27725240"/>
<evidence type="ECO:0000313" key="2">
    <source>
        <dbReference type="Proteomes" id="UP000028545"/>
    </source>
</evidence>
<protein>
    <recommendedName>
        <fullName evidence="3">Hsp70 family chaperone</fullName>
    </recommendedName>
</protein>
<dbReference type="VEuPathDB" id="FungiDB:SAPIO_CDS6168"/>
<proteinExistence type="predicted"/>
<evidence type="ECO:0008006" key="3">
    <source>
        <dbReference type="Google" id="ProtNLM"/>
    </source>
</evidence>
<reference evidence="1 2" key="1">
    <citation type="journal article" date="2014" name="Genome Announc.">
        <title>Draft genome sequence of the pathogenic fungus Scedosporium apiospermum.</title>
        <authorList>
            <person name="Vandeputte P."/>
            <person name="Ghamrawi S."/>
            <person name="Rechenmann M."/>
            <person name="Iltis A."/>
            <person name="Giraud S."/>
            <person name="Fleury M."/>
            <person name="Thornton C."/>
            <person name="Delhaes L."/>
            <person name="Meyer W."/>
            <person name="Papon N."/>
            <person name="Bouchara J.P."/>
        </authorList>
    </citation>
    <scope>NUCLEOTIDE SEQUENCE [LARGE SCALE GENOMIC DNA]</scope>
    <source>
        <strain evidence="1 2">IHEM 14462</strain>
    </source>
</reference>
<dbReference type="CDD" id="cd10170">
    <property type="entry name" value="ASKHA_NBD_HSP70"/>
    <property type="match status" value="1"/>
</dbReference>
<dbReference type="EMBL" id="JOWA01000100">
    <property type="protein sequence ID" value="KEZ42302.1"/>
    <property type="molecule type" value="Genomic_DNA"/>
</dbReference>
<dbReference type="PANTHER" id="PTHR42749">
    <property type="entry name" value="CELL SHAPE-DETERMINING PROTEIN MREB"/>
    <property type="match status" value="1"/>
</dbReference>
<gene>
    <name evidence="1" type="ORF">SAPIO_CDS6168</name>
</gene>
<dbReference type="SUPFAM" id="SSF53067">
    <property type="entry name" value="Actin-like ATPase domain"/>
    <property type="match status" value="2"/>
</dbReference>
<keyword evidence="2" id="KW-1185">Reference proteome</keyword>
<dbReference type="OMA" id="FRIHDGE"/>
<dbReference type="RefSeq" id="XP_016642101.1">
    <property type="nucleotide sequence ID" value="XM_016788344.1"/>
</dbReference>
<comment type="caution">
    <text evidence="1">The sequence shown here is derived from an EMBL/GenBank/DDBJ whole genome shotgun (WGS) entry which is preliminary data.</text>
</comment>
<dbReference type="Proteomes" id="UP000028545">
    <property type="component" value="Unassembled WGS sequence"/>
</dbReference>
<dbReference type="HOGENOM" id="CLU_009958_3_1_1"/>
<dbReference type="PANTHER" id="PTHR42749:SF1">
    <property type="entry name" value="CELL SHAPE-DETERMINING PROTEIN MREB"/>
    <property type="match status" value="1"/>
</dbReference>
<dbReference type="AlphaFoldDB" id="A0A084G4P0"/>
<dbReference type="Gene3D" id="3.30.420.40">
    <property type="match status" value="2"/>
</dbReference>
<sequence>MGESSTPDQLDLCIAVDFGATHTGVAWMSSKLEDEDIHIFRDWPEADPREPKVPTLLAKEQTGKGTDWGFPCKHAAIEKWRGFKIFLDPNELTMGHRSGSYHAPKDSSEVDRIVTEYLRHVYRHISVRIPDDATRASLPGEGWKDWKVCFIFSVPTTWHPEQTNHFRQLVRNAGFDQVDQHKVVLGLTEAEAAAVAAGDLDLPIQKGDVLLTVDAGGGTTDFAFAKVAAAKPLTFESLEAEKGVARGSLTIDTEFERLLGRNLPGNAAQKVTESDGFRTVKHNFGQRDHRAEEYSLAVSKDMGDSSFGMFTLKGGHLFFKHEVMQDIFDDILMRIAPKRTDALEMFGGSYPDNVKYVVLSGGLGGSAYVLRNFEEFFAKEGEKRECEEGDPFNGKEYVTDQIQWLIKKGTRLTVGDEFSHTIEKRLGSDDVDQEGWSEKIV</sequence>
<evidence type="ECO:0000313" key="1">
    <source>
        <dbReference type="EMBL" id="KEZ42302.1"/>
    </source>
</evidence>
<dbReference type="InterPro" id="IPR043129">
    <property type="entry name" value="ATPase_NBD"/>
</dbReference>
<dbReference type="KEGG" id="sapo:SAPIO_CDS6168"/>
<dbReference type="OrthoDB" id="2394218at2759"/>
<accession>A0A084G4P0</accession>
<organism evidence="1 2">
    <name type="scientific">Pseudallescheria apiosperma</name>
    <name type="common">Scedosporium apiospermum</name>
    <dbReference type="NCBI Taxonomy" id="563466"/>
    <lineage>
        <taxon>Eukaryota</taxon>
        <taxon>Fungi</taxon>
        <taxon>Dikarya</taxon>
        <taxon>Ascomycota</taxon>
        <taxon>Pezizomycotina</taxon>
        <taxon>Sordariomycetes</taxon>
        <taxon>Hypocreomycetidae</taxon>
        <taxon>Microascales</taxon>
        <taxon>Microascaceae</taxon>
        <taxon>Scedosporium</taxon>
    </lineage>
</organism>
<dbReference type="Gene3D" id="3.90.640.10">
    <property type="entry name" value="Actin, Chain A, domain 4"/>
    <property type="match status" value="1"/>
</dbReference>
<name>A0A084G4P0_PSEDA</name>